<dbReference type="Proteomes" id="UP000320580">
    <property type="component" value="Chromosome"/>
</dbReference>
<reference evidence="1 2" key="1">
    <citation type="submission" date="2019-07" db="EMBL/GenBank/DDBJ databases">
        <authorList>
            <person name="Zhu P."/>
        </authorList>
    </citation>
    <scope>NUCLEOTIDE SEQUENCE [LARGE SCALE GENOMIC DNA]</scope>
    <source>
        <strain evidence="1 2">SSL-25</strain>
    </source>
</reference>
<dbReference type="AlphaFoldDB" id="A0A5B8IGU0"/>
<dbReference type="KEGG" id="sqz:FQU76_13875"/>
<organism evidence="1 2">
    <name type="scientific">Streptomyces qinzhouensis</name>
    <dbReference type="NCBI Taxonomy" id="2599401"/>
    <lineage>
        <taxon>Bacteria</taxon>
        <taxon>Bacillati</taxon>
        <taxon>Actinomycetota</taxon>
        <taxon>Actinomycetes</taxon>
        <taxon>Kitasatosporales</taxon>
        <taxon>Streptomycetaceae</taxon>
        <taxon>Streptomyces</taxon>
    </lineage>
</organism>
<dbReference type="RefSeq" id="WP_146480770.1">
    <property type="nucleotide sequence ID" value="NZ_CP042266.1"/>
</dbReference>
<proteinExistence type="predicted"/>
<name>A0A5B8IGU0_9ACTN</name>
<dbReference type="EMBL" id="CP042266">
    <property type="protein sequence ID" value="QDY77432.1"/>
    <property type="molecule type" value="Genomic_DNA"/>
</dbReference>
<keyword evidence="2" id="KW-1185">Reference proteome</keyword>
<accession>A0A5B8IGU0</accession>
<dbReference type="OrthoDB" id="2987256at2"/>
<gene>
    <name evidence="1" type="ORF">FQU76_13875</name>
</gene>
<evidence type="ECO:0008006" key="3">
    <source>
        <dbReference type="Google" id="ProtNLM"/>
    </source>
</evidence>
<evidence type="ECO:0000313" key="1">
    <source>
        <dbReference type="EMBL" id="QDY77432.1"/>
    </source>
</evidence>
<protein>
    <recommendedName>
        <fullName evidence="3">Nucleotidyltransferase domain-containing protein</fullName>
    </recommendedName>
</protein>
<evidence type="ECO:0000313" key="2">
    <source>
        <dbReference type="Proteomes" id="UP000320580"/>
    </source>
</evidence>
<sequence length="259" mass="28310">MTPTASATGAAEEYAALLNRVRRDRRVLGLVLTGSRTREELATEHSGYDVYLVVEDAARGDELPAVLTRPDVRLNVMVLPLAEFRGHALPGSGTEWNRYAFAHAKVEMDTADGLIGDLVAAKGTLGPDESAALAPEQLDAFLSSAYRSLKEARDGQPLAAGLDAAEAVPYFLSYVFAAHNRVRPYNKYLAWELRRHPLSRPEWSAERLLPLLGEVLGPQGPAAVRRLVTELEPHARAWGHATVLDAWGDELPLLRGEES</sequence>